<evidence type="ECO:0000313" key="1">
    <source>
        <dbReference type="EMBL" id="TMR10969.1"/>
    </source>
</evidence>
<dbReference type="EMBL" id="VCKY01000170">
    <property type="protein sequence ID" value="TMR10969.1"/>
    <property type="molecule type" value="Genomic_DNA"/>
</dbReference>
<accession>A0A5S4F4I2</accession>
<comment type="caution">
    <text evidence="1">The sequence shown here is derived from an EMBL/GenBank/DDBJ whole genome shotgun (WGS) entry which is preliminary data.</text>
</comment>
<dbReference type="Proteomes" id="UP000309128">
    <property type="component" value="Unassembled WGS sequence"/>
</dbReference>
<keyword evidence="2" id="KW-1185">Reference proteome</keyword>
<sequence length="177" mass="19068">MDADDVLLPASPSVAARAEAGGMPVYEQRRYIGPGPDREPVNGLVLVNPAHGVWLRAIAALDVEIAWATSWHQTANALLARAYDLPDLPVMNVGPYDSDTRFGCSLKSGAILEHVGDRPLVWVDNVFGGKDSGWGEDRTAAGSPTLLIHVDASVALVKSQMDAVTRWLTDLRETAPW</sequence>
<reference evidence="1 2" key="1">
    <citation type="submission" date="2019-05" db="EMBL/GenBank/DDBJ databases">
        <title>Draft genome sequence of Nonomuraea turkmeniaca DSM 43926.</title>
        <authorList>
            <person name="Saricaoglu S."/>
            <person name="Isik K."/>
        </authorList>
    </citation>
    <scope>NUCLEOTIDE SEQUENCE [LARGE SCALE GENOMIC DNA]</scope>
    <source>
        <strain evidence="1 2">DSM 43926</strain>
    </source>
</reference>
<dbReference type="RefSeq" id="WP_138671346.1">
    <property type="nucleotide sequence ID" value="NZ_VCKY01000170.1"/>
</dbReference>
<name>A0A5S4F4I2_9ACTN</name>
<dbReference type="AlphaFoldDB" id="A0A5S4F4I2"/>
<proteinExistence type="predicted"/>
<organism evidence="1 2">
    <name type="scientific">Nonomuraea turkmeniaca</name>
    <dbReference type="NCBI Taxonomy" id="103838"/>
    <lineage>
        <taxon>Bacteria</taxon>
        <taxon>Bacillati</taxon>
        <taxon>Actinomycetota</taxon>
        <taxon>Actinomycetes</taxon>
        <taxon>Streptosporangiales</taxon>
        <taxon>Streptosporangiaceae</taxon>
        <taxon>Nonomuraea</taxon>
    </lineage>
</organism>
<gene>
    <name evidence="1" type="ORF">ETD86_37265</name>
</gene>
<protein>
    <submittedName>
        <fullName evidence="1">Uncharacterized protein</fullName>
    </submittedName>
</protein>
<evidence type="ECO:0000313" key="2">
    <source>
        <dbReference type="Proteomes" id="UP000309128"/>
    </source>
</evidence>
<dbReference type="OrthoDB" id="5124141at2"/>